<evidence type="ECO:0000256" key="1">
    <source>
        <dbReference type="SAM" id="SignalP"/>
    </source>
</evidence>
<keyword evidence="1" id="KW-0732">Signal</keyword>
<sequence>MKTNILKWYLLSIFSLSTLYSCVDNLDFDQIEYSASPVYNSPIISFDLNQSNFIDPTTNTDVTTVSDITDFTYLDNSFVRDNLQRVALNFEVNNQFDNRTFSFSIEFLDANNNPTHPIINFTAQPNQLLVPPIETILIANNQDFLRTRKIRVSVEMSTSTTPLSPTVIQNLSFKSAGTFYVST</sequence>
<feature type="signal peptide" evidence="1">
    <location>
        <begin position="1"/>
        <end position="23"/>
    </location>
</feature>
<evidence type="ECO:0000313" key="2">
    <source>
        <dbReference type="EMBL" id="MDT7833477.1"/>
    </source>
</evidence>
<dbReference type="EMBL" id="JAVTTO010000006">
    <property type="protein sequence ID" value="MDT7833477.1"/>
    <property type="molecule type" value="Genomic_DNA"/>
</dbReference>
<gene>
    <name evidence="2" type="ORF">RQM59_13910</name>
</gene>
<dbReference type="RefSeq" id="WP_349242730.1">
    <property type="nucleotide sequence ID" value="NZ_JAVTTO010000006.1"/>
</dbReference>
<accession>A0ABU3LIQ7</accession>
<evidence type="ECO:0000313" key="3">
    <source>
        <dbReference type="Proteomes" id="UP001257277"/>
    </source>
</evidence>
<keyword evidence="3" id="KW-1185">Reference proteome</keyword>
<protein>
    <submittedName>
        <fullName evidence="2">Uncharacterized protein</fullName>
    </submittedName>
</protein>
<feature type="chain" id="PRO_5046904787" evidence="1">
    <location>
        <begin position="24"/>
        <end position="183"/>
    </location>
</feature>
<reference evidence="2 3" key="1">
    <citation type="submission" date="2023-09" db="EMBL/GenBank/DDBJ databases">
        <title>Novel taxa isolated from Blanes Bay.</title>
        <authorList>
            <person name="Rey-Velasco X."/>
            <person name="Lucena T."/>
        </authorList>
    </citation>
    <scope>NUCLEOTIDE SEQUENCE [LARGE SCALE GENOMIC DNA]</scope>
    <source>
        <strain evidence="2 3">S356</strain>
    </source>
</reference>
<comment type="caution">
    <text evidence="2">The sequence shown here is derived from an EMBL/GenBank/DDBJ whole genome shotgun (WGS) entry which is preliminary data.</text>
</comment>
<name>A0ABU3LIQ7_9FLAO</name>
<organism evidence="2 3">
    <name type="scientific">Asprobacillus argus</name>
    <dbReference type="NCBI Taxonomy" id="3076534"/>
    <lineage>
        <taxon>Bacteria</taxon>
        <taxon>Pseudomonadati</taxon>
        <taxon>Bacteroidota</taxon>
        <taxon>Flavobacteriia</taxon>
        <taxon>Flavobacteriales</taxon>
        <taxon>Flavobacteriaceae</taxon>
        <taxon>Asprobacillus</taxon>
    </lineage>
</organism>
<dbReference type="PROSITE" id="PS51257">
    <property type="entry name" value="PROKAR_LIPOPROTEIN"/>
    <property type="match status" value="1"/>
</dbReference>
<proteinExistence type="predicted"/>
<dbReference type="Proteomes" id="UP001257277">
    <property type="component" value="Unassembled WGS sequence"/>
</dbReference>